<evidence type="ECO:0000256" key="9">
    <source>
        <dbReference type="ARBA" id="ARBA00044878"/>
    </source>
</evidence>
<dbReference type="GO" id="GO:0005765">
    <property type="term" value="C:lysosomal membrane"/>
    <property type="evidence" value="ECO:0007669"/>
    <property type="project" value="UniProtKB-SubCell"/>
</dbReference>
<evidence type="ECO:0000256" key="6">
    <source>
        <dbReference type="ARBA" id="ARBA00023136"/>
    </source>
</evidence>
<evidence type="ECO:0000256" key="15">
    <source>
        <dbReference type="ARBA" id="ARBA00044899"/>
    </source>
</evidence>
<comment type="catalytic activity">
    <reaction evidence="15">
        <text>L-arginyl-L-alpha-amino acid(out) = L-arginyl-L-alpha-amino acid(in)</text>
        <dbReference type="Rhea" id="RHEA:79371"/>
        <dbReference type="ChEBI" id="CHEBI:84315"/>
    </reaction>
</comment>
<proteinExistence type="inferred from homology"/>
<feature type="domain" description="Major facilitator superfamily (MFS) profile" evidence="26">
    <location>
        <begin position="38"/>
        <end position="472"/>
    </location>
</feature>
<evidence type="ECO:0000256" key="5">
    <source>
        <dbReference type="ARBA" id="ARBA00022989"/>
    </source>
</evidence>
<evidence type="ECO:0000256" key="18">
    <source>
        <dbReference type="ARBA" id="ARBA00044912"/>
    </source>
</evidence>
<feature type="transmembrane region" description="Helical" evidence="25">
    <location>
        <begin position="189"/>
        <end position="209"/>
    </location>
</feature>
<comment type="catalytic activity">
    <reaction evidence="17">
        <text>L-arginyl-glycine(out) = L-arginyl-glycine(in)</text>
        <dbReference type="Rhea" id="RHEA:79391"/>
        <dbReference type="ChEBI" id="CHEBI:229955"/>
    </reaction>
</comment>
<evidence type="ECO:0000256" key="16">
    <source>
        <dbReference type="ARBA" id="ARBA00044900"/>
    </source>
</evidence>
<sequence length="489" mass="53749">MMLRIGIFNNLAPQIKTTNMVETIRKSLRESKAARFTALAIVAFMMLCGYYLADVMAPLKGLLEQQISWSSEEYGIFTSAYGWFNVFLFMLIIGGIILDKMGVRFTGLMAAVTMLIGISIKYWAVSTHSLDGVVWDVFFFEAKAQVLMAGLGFAVFGVGVEVAGITVSKIIVKWFKGKEMALAMGLEMATARIGTGLAIGTSLPVANAFNDVSKPLLFGLVMAAIGLIAFIIYVFQDKKLDASEAAANEANNTPAEEEESFKIRDIFKIITNKAWWYIALLCVLFYSAVFPFLKYATDLMVNKFGVAENLAGTIPALLPFGTILLTPFFGNLYDRKGKGASIMIIGSLLLIFVHSMFAIPMLNHYIIAIILIIILGIGFSLVPSAMWPSVPKIIPEKQLGSAYALIFWVQNWGLMGVPALIGWVLDTYCITGTKVVEGVTVNTYDYTLPMMLFAGFGVLALVFSFLLLIEDKKKGYGLQLPNIEHKEGE</sequence>
<protein>
    <recommendedName>
        <fullName evidence="21">Lysosomal dipeptide transporter MFSD1</fullName>
    </recommendedName>
    <alternativeName>
        <fullName evidence="22">Major facilitator superfamily domain-containing protein 1</fullName>
    </alternativeName>
</protein>
<feature type="transmembrane region" description="Helical" evidence="25">
    <location>
        <begin position="144"/>
        <end position="168"/>
    </location>
</feature>
<feature type="transmembrane region" description="Helical" evidence="25">
    <location>
        <begin position="33"/>
        <end position="53"/>
    </location>
</feature>
<evidence type="ECO:0000256" key="25">
    <source>
        <dbReference type="SAM" id="Phobius"/>
    </source>
</evidence>
<evidence type="ECO:0000256" key="22">
    <source>
        <dbReference type="ARBA" id="ARBA00045018"/>
    </source>
</evidence>
<keyword evidence="3" id="KW-0813">Transport</keyword>
<reference evidence="27" key="1">
    <citation type="submission" date="2019-08" db="EMBL/GenBank/DDBJ databases">
        <authorList>
            <person name="Kucharzyk K."/>
            <person name="Murdoch R.W."/>
            <person name="Higgins S."/>
            <person name="Loffler F."/>
        </authorList>
    </citation>
    <scope>NUCLEOTIDE SEQUENCE</scope>
</reference>
<dbReference type="Gene3D" id="1.20.1250.20">
    <property type="entry name" value="MFS general substrate transporter like domains"/>
    <property type="match status" value="2"/>
</dbReference>
<evidence type="ECO:0000256" key="3">
    <source>
        <dbReference type="ARBA" id="ARBA00022448"/>
    </source>
</evidence>
<feature type="transmembrane region" description="Helical" evidence="25">
    <location>
        <begin position="340"/>
        <end position="359"/>
    </location>
</feature>
<feature type="transmembrane region" description="Helical" evidence="25">
    <location>
        <begin position="313"/>
        <end position="333"/>
    </location>
</feature>
<evidence type="ECO:0000256" key="21">
    <source>
        <dbReference type="ARBA" id="ARBA00044985"/>
    </source>
</evidence>
<dbReference type="PROSITE" id="PS50850">
    <property type="entry name" value="MFS"/>
    <property type="match status" value="1"/>
</dbReference>
<keyword evidence="6 25" id="KW-0472">Membrane</keyword>
<comment type="catalytic activity">
    <reaction evidence="14">
        <text>L-aspartyl-L-lysine(out) = L-aspartyl-L-lysine(in)</text>
        <dbReference type="Rhea" id="RHEA:79411"/>
        <dbReference type="ChEBI" id="CHEBI:229953"/>
    </reaction>
</comment>
<comment type="subunit">
    <text evidence="24">Homodimer. Interacts with lysosomal protein GLMP (via lumenal domain); the interaction starts while both proteins are still in the endoplasmic reticulum and is required for stabilization of MFSD1 in lysosomes but has no direct effect on its targeting to lysosomes or transporter activity.</text>
</comment>
<comment type="catalytic activity">
    <reaction evidence="8">
        <text>L-lysyl-L-alanine(out) = L-lysyl-L-alanine(in)</text>
        <dbReference type="Rhea" id="RHEA:79399"/>
        <dbReference type="ChEBI" id="CHEBI:229954"/>
    </reaction>
</comment>
<evidence type="ECO:0000256" key="20">
    <source>
        <dbReference type="ARBA" id="ARBA00044924"/>
    </source>
</evidence>
<comment type="catalytic activity">
    <reaction evidence="18">
        <text>L-histidyl-L-alpha-amino acid(out) = L-histidyl-L-alpha-amino acid(in)</text>
        <dbReference type="Rhea" id="RHEA:79379"/>
        <dbReference type="ChEBI" id="CHEBI:229964"/>
    </reaction>
</comment>
<comment type="similarity">
    <text evidence="2">Belongs to the major facilitator superfamily.</text>
</comment>
<evidence type="ECO:0000256" key="1">
    <source>
        <dbReference type="ARBA" id="ARBA00004155"/>
    </source>
</evidence>
<name>A0A644X3D0_9ZZZZ</name>
<dbReference type="InterPro" id="IPR036259">
    <property type="entry name" value="MFS_trans_sf"/>
</dbReference>
<dbReference type="EMBL" id="VSSQ01001724">
    <property type="protein sequence ID" value="MPM10662.1"/>
    <property type="molecule type" value="Genomic_DNA"/>
</dbReference>
<dbReference type="SUPFAM" id="SSF103473">
    <property type="entry name" value="MFS general substrate transporter"/>
    <property type="match status" value="1"/>
</dbReference>
<evidence type="ECO:0000256" key="10">
    <source>
        <dbReference type="ARBA" id="ARBA00044881"/>
    </source>
</evidence>
<evidence type="ECO:0000256" key="14">
    <source>
        <dbReference type="ARBA" id="ARBA00044898"/>
    </source>
</evidence>
<feature type="transmembrane region" description="Helical" evidence="25">
    <location>
        <begin position="402"/>
        <end position="425"/>
    </location>
</feature>
<organism evidence="27">
    <name type="scientific">bioreactor metagenome</name>
    <dbReference type="NCBI Taxonomy" id="1076179"/>
    <lineage>
        <taxon>unclassified sequences</taxon>
        <taxon>metagenomes</taxon>
        <taxon>ecological metagenomes</taxon>
    </lineage>
</organism>
<evidence type="ECO:0000256" key="8">
    <source>
        <dbReference type="ARBA" id="ARBA00044876"/>
    </source>
</evidence>
<evidence type="ECO:0000313" key="27">
    <source>
        <dbReference type="EMBL" id="MPM10662.1"/>
    </source>
</evidence>
<dbReference type="GO" id="GO:0022857">
    <property type="term" value="F:transmembrane transporter activity"/>
    <property type="evidence" value="ECO:0007669"/>
    <property type="project" value="InterPro"/>
</dbReference>
<evidence type="ECO:0000256" key="2">
    <source>
        <dbReference type="ARBA" id="ARBA00008335"/>
    </source>
</evidence>
<evidence type="ECO:0000256" key="24">
    <source>
        <dbReference type="ARBA" id="ARBA00046376"/>
    </source>
</evidence>
<evidence type="ECO:0000256" key="23">
    <source>
        <dbReference type="ARBA" id="ARBA00045709"/>
    </source>
</evidence>
<dbReference type="InterPro" id="IPR011701">
    <property type="entry name" value="MFS"/>
</dbReference>
<evidence type="ECO:0000256" key="13">
    <source>
        <dbReference type="ARBA" id="ARBA00044893"/>
    </source>
</evidence>
<keyword evidence="5 25" id="KW-1133">Transmembrane helix</keyword>
<comment type="function">
    <text evidence="23">Lysosomal dipeptide uniporter that selectively exports lysine, arginine or histidine-containing dipeptides with a net positive charge from the lysosome lumen into the cytosol. Could play a role in a specific type of protein O-glycosylation indirectly regulating macrophages migration and tissue invasion. Also essential for liver homeostasis.</text>
</comment>
<evidence type="ECO:0000256" key="4">
    <source>
        <dbReference type="ARBA" id="ARBA00022692"/>
    </source>
</evidence>
<comment type="catalytic activity">
    <reaction evidence="19">
        <text>L-alanyl-L-lysine(out) = L-alanyl-L-lysine(in)</text>
        <dbReference type="Rhea" id="RHEA:79415"/>
        <dbReference type="ChEBI" id="CHEBI:192470"/>
    </reaction>
</comment>
<feature type="transmembrane region" description="Helical" evidence="25">
    <location>
        <begin position="80"/>
        <end position="98"/>
    </location>
</feature>
<dbReference type="InterPro" id="IPR020846">
    <property type="entry name" value="MFS_dom"/>
</dbReference>
<comment type="catalytic activity">
    <reaction evidence="9">
        <text>L-histidyl-glycine(out) = L-histidyl-glycine(in)</text>
        <dbReference type="Rhea" id="RHEA:79395"/>
        <dbReference type="ChEBI" id="CHEBI:229957"/>
    </reaction>
</comment>
<feature type="transmembrane region" description="Helical" evidence="25">
    <location>
        <begin position="105"/>
        <end position="124"/>
    </location>
</feature>
<comment type="catalytic activity">
    <reaction evidence="10">
        <text>L-alpha-aminoacyl-L-arginine(out) = L-alpha-aminoacyl-L-arginine(in)</text>
        <dbReference type="Rhea" id="RHEA:79367"/>
        <dbReference type="ChEBI" id="CHEBI:229968"/>
    </reaction>
</comment>
<dbReference type="PANTHER" id="PTHR23512">
    <property type="entry name" value="MAJOR FACILITATOR SUPERFAMILY DOMAIN-CONTAINING PROTEIN 1"/>
    <property type="match status" value="1"/>
</dbReference>
<dbReference type="AlphaFoldDB" id="A0A644X3D0"/>
<dbReference type="Pfam" id="PF07690">
    <property type="entry name" value="MFS_1"/>
    <property type="match status" value="1"/>
</dbReference>
<evidence type="ECO:0000259" key="26">
    <source>
        <dbReference type="PROSITE" id="PS50850"/>
    </source>
</evidence>
<comment type="catalytic activity">
    <reaction evidence="16">
        <text>L-lysyl-L-lysine(out) = L-lysyl-L-lysine(in)</text>
        <dbReference type="Rhea" id="RHEA:79403"/>
        <dbReference type="ChEBI" id="CHEBI:229956"/>
    </reaction>
</comment>
<feature type="transmembrane region" description="Helical" evidence="25">
    <location>
        <begin position="274"/>
        <end position="293"/>
    </location>
</feature>
<comment type="caution">
    <text evidence="27">The sequence shown here is derived from an EMBL/GenBank/DDBJ whole genome shotgun (WGS) entry which is preliminary data.</text>
</comment>
<keyword evidence="7" id="KW-0458">Lysosome</keyword>
<feature type="transmembrane region" description="Helical" evidence="25">
    <location>
        <begin position="450"/>
        <end position="469"/>
    </location>
</feature>
<gene>
    <name evidence="27" type="ORF">SDC9_56996</name>
</gene>
<comment type="subcellular location">
    <subcellularLocation>
        <location evidence="1">Lysosome membrane</location>
        <topology evidence="1">Multi-pass membrane protein</topology>
    </subcellularLocation>
</comment>
<comment type="catalytic activity">
    <reaction evidence="13">
        <text>L-alpha-aminoacyl-L-lysine(out) = L-alpha-aminoacyl-L-lysine(in)</text>
        <dbReference type="Rhea" id="RHEA:79383"/>
        <dbReference type="ChEBI" id="CHEBI:229966"/>
    </reaction>
</comment>
<comment type="catalytic activity">
    <reaction evidence="11">
        <text>L-alpha-aminoacyl-L-histidine(out) = L-alpha-aminoacyl-L-histidine(in)</text>
        <dbReference type="Rhea" id="RHEA:79375"/>
        <dbReference type="ChEBI" id="CHEBI:229967"/>
    </reaction>
</comment>
<evidence type="ECO:0000256" key="17">
    <source>
        <dbReference type="ARBA" id="ARBA00044903"/>
    </source>
</evidence>
<keyword evidence="4 25" id="KW-0812">Transmembrane</keyword>
<feature type="transmembrane region" description="Helical" evidence="25">
    <location>
        <begin position="215"/>
        <end position="235"/>
    </location>
</feature>
<evidence type="ECO:0000256" key="19">
    <source>
        <dbReference type="ARBA" id="ARBA00044919"/>
    </source>
</evidence>
<feature type="transmembrane region" description="Helical" evidence="25">
    <location>
        <begin position="365"/>
        <end position="390"/>
    </location>
</feature>
<evidence type="ECO:0000256" key="11">
    <source>
        <dbReference type="ARBA" id="ARBA00044884"/>
    </source>
</evidence>
<comment type="catalytic activity">
    <reaction evidence="12">
        <text>L-lysyl-L-alpha-amino acid(out) = L-lysyl-L-alpha-amino acid(in)</text>
        <dbReference type="Rhea" id="RHEA:79387"/>
        <dbReference type="ChEBI" id="CHEBI:229965"/>
    </reaction>
</comment>
<dbReference type="InterPro" id="IPR052187">
    <property type="entry name" value="MFSD1"/>
</dbReference>
<comment type="catalytic activity">
    <reaction evidence="20">
        <text>L-lysyl-glycine(out) = L-lysyl-glycine(in)</text>
        <dbReference type="Rhea" id="RHEA:79407"/>
        <dbReference type="ChEBI" id="CHEBI:191202"/>
    </reaction>
</comment>
<evidence type="ECO:0000256" key="7">
    <source>
        <dbReference type="ARBA" id="ARBA00023228"/>
    </source>
</evidence>
<dbReference type="PANTHER" id="PTHR23512:SF3">
    <property type="entry name" value="MAJOR FACILITATOR SUPERFAMILY DOMAIN-CONTAINING PROTEIN 1"/>
    <property type="match status" value="1"/>
</dbReference>
<accession>A0A644X3D0</accession>
<evidence type="ECO:0000256" key="12">
    <source>
        <dbReference type="ARBA" id="ARBA00044891"/>
    </source>
</evidence>